<dbReference type="InterPro" id="IPR003599">
    <property type="entry name" value="Ig_sub"/>
</dbReference>
<keyword evidence="2" id="KW-1015">Disulfide bond</keyword>
<dbReference type="EMBL" id="KZ308157">
    <property type="protein sequence ID" value="KAG8223333.1"/>
    <property type="molecule type" value="Genomic_DNA"/>
</dbReference>
<evidence type="ECO:0000313" key="6">
    <source>
        <dbReference type="Proteomes" id="UP000792457"/>
    </source>
</evidence>
<dbReference type="CDD" id="cd00096">
    <property type="entry name" value="Ig"/>
    <property type="match status" value="1"/>
</dbReference>
<evidence type="ECO:0000256" key="3">
    <source>
        <dbReference type="ARBA" id="ARBA00023319"/>
    </source>
</evidence>
<dbReference type="PIRSF" id="PIRSF000615">
    <property type="entry name" value="TyrPK_CSF1-R"/>
    <property type="match status" value="1"/>
</dbReference>
<evidence type="ECO:0000259" key="4">
    <source>
        <dbReference type="PROSITE" id="PS50835"/>
    </source>
</evidence>
<sequence length="320" mass="34836">MTSSNEFAIGKELKITCEVESLIPFSLQWYKDGKPIGVKKDFPQSSGDSFIVTNAIKEDSGQYKCEATNFRGSDSKDVVMTGIALPEIKGMDEGRLVVSEGDSITLNCAVISDSPYDVKWLLKKSGIEEGTILSPSDAVRIQKDSLSIPSLKLTEVGKYVCRASNKAGTIEKEVEIVLIAPPIVEIPIGDLFMFTKGEKLVIDCKVTTSAKTEVHWEFKGAEVGVRKDIYTNDTIAFSVPAADKAWEGKYSCIAENEAGKVQKQVESVYVELPSAKAVTPYMAVNLNEDATLQCMVSGIPPPVISWVFGDKLLASGPKYQ</sequence>
<dbReference type="OrthoDB" id="6244967at2759"/>
<dbReference type="PROSITE" id="PS50835">
    <property type="entry name" value="IG_LIKE"/>
    <property type="match status" value="4"/>
</dbReference>
<dbReference type="InterPro" id="IPR003598">
    <property type="entry name" value="Ig_sub2"/>
</dbReference>
<keyword evidence="1" id="KW-0732">Signal</keyword>
<evidence type="ECO:0000313" key="5">
    <source>
        <dbReference type="EMBL" id="KAG8223333.1"/>
    </source>
</evidence>
<dbReference type="InterPro" id="IPR007110">
    <property type="entry name" value="Ig-like_dom"/>
</dbReference>
<name>A0A8K0JZV6_LADFU</name>
<dbReference type="InterPro" id="IPR013783">
    <property type="entry name" value="Ig-like_fold"/>
</dbReference>
<dbReference type="GO" id="GO:0008046">
    <property type="term" value="F:axon guidance receptor activity"/>
    <property type="evidence" value="ECO:0007669"/>
    <property type="project" value="TreeGrafter"/>
</dbReference>
<dbReference type="PANTHER" id="PTHR45080">
    <property type="entry name" value="CONTACTIN 5"/>
    <property type="match status" value="1"/>
</dbReference>
<dbReference type="GO" id="GO:0005886">
    <property type="term" value="C:plasma membrane"/>
    <property type="evidence" value="ECO:0007669"/>
    <property type="project" value="TreeGrafter"/>
</dbReference>
<dbReference type="GO" id="GO:0050808">
    <property type="term" value="P:synapse organization"/>
    <property type="evidence" value="ECO:0007669"/>
    <property type="project" value="TreeGrafter"/>
</dbReference>
<dbReference type="Proteomes" id="UP000792457">
    <property type="component" value="Unassembled WGS sequence"/>
</dbReference>
<evidence type="ECO:0000256" key="1">
    <source>
        <dbReference type="ARBA" id="ARBA00022729"/>
    </source>
</evidence>
<evidence type="ECO:0000256" key="2">
    <source>
        <dbReference type="ARBA" id="ARBA00023157"/>
    </source>
</evidence>
<dbReference type="GO" id="GO:0043025">
    <property type="term" value="C:neuronal cell body"/>
    <property type="evidence" value="ECO:0007669"/>
    <property type="project" value="TreeGrafter"/>
</dbReference>
<dbReference type="GO" id="GO:0030424">
    <property type="term" value="C:axon"/>
    <property type="evidence" value="ECO:0007669"/>
    <property type="project" value="TreeGrafter"/>
</dbReference>
<dbReference type="PANTHER" id="PTHR45080:SF8">
    <property type="entry name" value="IG-LIKE DOMAIN-CONTAINING PROTEIN"/>
    <property type="match status" value="1"/>
</dbReference>
<accession>A0A8K0JZV6</accession>
<dbReference type="SMART" id="SM00409">
    <property type="entry name" value="IG"/>
    <property type="match status" value="3"/>
</dbReference>
<dbReference type="InterPro" id="IPR036179">
    <property type="entry name" value="Ig-like_dom_sf"/>
</dbReference>
<comment type="caution">
    <text evidence="5">The sequence shown here is derived from an EMBL/GenBank/DDBJ whole genome shotgun (WGS) entry which is preliminary data.</text>
</comment>
<reference evidence="5" key="1">
    <citation type="submission" date="2013-04" db="EMBL/GenBank/DDBJ databases">
        <authorList>
            <person name="Qu J."/>
            <person name="Murali S.C."/>
            <person name="Bandaranaike D."/>
            <person name="Bellair M."/>
            <person name="Blankenburg K."/>
            <person name="Chao H."/>
            <person name="Dinh H."/>
            <person name="Doddapaneni H."/>
            <person name="Downs B."/>
            <person name="Dugan-Rocha S."/>
            <person name="Elkadiri S."/>
            <person name="Gnanaolivu R.D."/>
            <person name="Hernandez B."/>
            <person name="Javaid M."/>
            <person name="Jayaseelan J.C."/>
            <person name="Lee S."/>
            <person name="Li M."/>
            <person name="Ming W."/>
            <person name="Munidasa M."/>
            <person name="Muniz J."/>
            <person name="Nguyen L."/>
            <person name="Ongeri F."/>
            <person name="Osuji N."/>
            <person name="Pu L.-L."/>
            <person name="Puazo M."/>
            <person name="Qu C."/>
            <person name="Quiroz J."/>
            <person name="Raj R."/>
            <person name="Weissenberger G."/>
            <person name="Xin Y."/>
            <person name="Zou X."/>
            <person name="Han Y."/>
            <person name="Richards S."/>
            <person name="Worley K."/>
            <person name="Muzny D."/>
            <person name="Gibbs R."/>
        </authorList>
    </citation>
    <scope>NUCLEOTIDE SEQUENCE</scope>
    <source>
        <strain evidence="5">Sampled in the wild</strain>
    </source>
</reference>
<dbReference type="InterPro" id="IPR050958">
    <property type="entry name" value="Cell_Adh-Cytoskel_Orgn"/>
</dbReference>
<feature type="domain" description="Ig-like" evidence="4">
    <location>
        <begin position="273"/>
        <end position="320"/>
    </location>
</feature>
<organism evidence="5 6">
    <name type="scientific">Ladona fulva</name>
    <name type="common">Scarce chaser dragonfly</name>
    <name type="synonym">Libellula fulva</name>
    <dbReference type="NCBI Taxonomy" id="123851"/>
    <lineage>
        <taxon>Eukaryota</taxon>
        <taxon>Metazoa</taxon>
        <taxon>Ecdysozoa</taxon>
        <taxon>Arthropoda</taxon>
        <taxon>Hexapoda</taxon>
        <taxon>Insecta</taxon>
        <taxon>Pterygota</taxon>
        <taxon>Palaeoptera</taxon>
        <taxon>Odonata</taxon>
        <taxon>Epiprocta</taxon>
        <taxon>Anisoptera</taxon>
        <taxon>Libelluloidea</taxon>
        <taxon>Libellulidae</taxon>
        <taxon>Ladona</taxon>
    </lineage>
</organism>
<dbReference type="AlphaFoldDB" id="A0A8K0JZV6"/>
<dbReference type="SUPFAM" id="SSF48726">
    <property type="entry name" value="Immunoglobulin"/>
    <property type="match status" value="4"/>
</dbReference>
<keyword evidence="3" id="KW-0393">Immunoglobulin domain</keyword>
<feature type="domain" description="Ig-like" evidence="4">
    <location>
        <begin position="86"/>
        <end position="177"/>
    </location>
</feature>
<gene>
    <name evidence="5" type="ORF">J437_LFUL001210</name>
</gene>
<dbReference type="GO" id="GO:0007156">
    <property type="term" value="P:homophilic cell adhesion via plasma membrane adhesion molecules"/>
    <property type="evidence" value="ECO:0007669"/>
    <property type="project" value="TreeGrafter"/>
</dbReference>
<feature type="domain" description="Ig-like" evidence="4">
    <location>
        <begin position="1"/>
        <end position="81"/>
    </location>
</feature>
<dbReference type="Gene3D" id="2.60.40.10">
    <property type="entry name" value="Immunoglobulins"/>
    <property type="match status" value="4"/>
</dbReference>
<dbReference type="Pfam" id="PF07679">
    <property type="entry name" value="I-set"/>
    <property type="match status" value="4"/>
</dbReference>
<dbReference type="SMART" id="SM00408">
    <property type="entry name" value="IGc2"/>
    <property type="match status" value="3"/>
</dbReference>
<protein>
    <recommendedName>
        <fullName evidence="4">Ig-like domain-containing protein</fullName>
    </recommendedName>
</protein>
<reference evidence="5" key="2">
    <citation type="submission" date="2017-10" db="EMBL/GenBank/DDBJ databases">
        <title>Ladona fulva Genome sequencing and assembly.</title>
        <authorList>
            <person name="Murali S."/>
            <person name="Richards S."/>
            <person name="Bandaranaike D."/>
            <person name="Bellair M."/>
            <person name="Blankenburg K."/>
            <person name="Chao H."/>
            <person name="Dinh H."/>
            <person name="Doddapaneni H."/>
            <person name="Dugan-Rocha S."/>
            <person name="Elkadiri S."/>
            <person name="Gnanaolivu R."/>
            <person name="Hernandez B."/>
            <person name="Skinner E."/>
            <person name="Javaid M."/>
            <person name="Lee S."/>
            <person name="Li M."/>
            <person name="Ming W."/>
            <person name="Munidasa M."/>
            <person name="Muniz J."/>
            <person name="Nguyen L."/>
            <person name="Hughes D."/>
            <person name="Osuji N."/>
            <person name="Pu L.-L."/>
            <person name="Puazo M."/>
            <person name="Qu C."/>
            <person name="Quiroz J."/>
            <person name="Raj R."/>
            <person name="Weissenberger G."/>
            <person name="Xin Y."/>
            <person name="Zou X."/>
            <person name="Han Y."/>
            <person name="Worley K."/>
            <person name="Muzny D."/>
            <person name="Gibbs R."/>
        </authorList>
    </citation>
    <scope>NUCLEOTIDE SEQUENCE</scope>
    <source>
        <strain evidence="5">Sampled in the wild</strain>
    </source>
</reference>
<proteinExistence type="predicted"/>
<dbReference type="InterPro" id="IPR013098">
    <property type="entry name" value="Ig_I-set"/>
</dbReference>
<feature type="domain" description="Ig-like" evidence="4">
    <location>
        <begin position="181"/>
        <end position="266"/>
    </location>
</feature>
<keyword evidence="6" id="KW-1185">Reference proteome</keyword>
<feature type="non-terminal residue" evidence="5">
    <location>
        <position position="1"/>
    </location>
</feature>